<comment type="subcellular location">
    <subcellularLocation>
        <location evidence="1">Nucleus</location>
    </subcellularLocation>
</comment>
<keyword evidence="2" id="KW-0678">Repressor</keyword>
<dbReference type="Pfam" id="PF16418">
    <property type="entry name" value="CNOT1_HEAT"/>
    <property type="match status" value="1"/>
</dbReference>
<evidence type="ECO:0000256" key="3">
    <source>
        <dbReference type="ARBA" id="ARBA00023015"/>
    </source>
</evidence>
<dbReference type="GO" id="GO:0000932">
    <property type="term" value="C:P-body"/>
    <property type="evidence" value="ECO:0007669"/>
    <property type="project" value="TreeGrafter"/>
</dbReference>
<evidence type="ECO:0000256" key="6">
    <source>
        <dbReference type="SAM" id="MobiDB-lite"/>
    </source>
</evidence>
<dbReference type="InterPro" id="IPR040398">
    <property type="entry name" value="Not1"/>
</dbReference>
<feature type="domain" description="CCR4-Not complex component Not1 C-terminal" evidence="9">
    <location>
        <begin position="1949"/>
        <end position="2003"/>
    </location>
</feature>
<accession>A0AAV5GWZ3</accession>
<evidence type="ECO:0000259" key="11">
    <source>
        <dbReference type="Pfam" id="PF16415"/>
    </source>
</evidence>
<evidence type="ECO:0000256" key="5">
    <source>
        <dbReference type="ARBA" id="ARBA00023242"/>
    </source>
</evidence>
<feature type="compositionally biased region" description="Acidic residues" evidence="6">
    <location>
        <begin position="564"/>
        <end position="586"/>
    </location>
</feature>
<feature type="domain" description="CCR4-NOT transcription complex subunit 1 TTP binding" evidence="12">
    <location>
        <begin position="1110"/>
        <end position="1190"/>
    </location>
</feature>
<evidence type="ECO:0000256" key="4">
    <source>
        <dbReference type="ARBA" id="ARBA00023163"/>
    </source>
</evidence>
<feature type="compositionally biased region" description="Polar residues" evidence="6">
    <location>
        <begin position="600"/>
        <end position="609"/>
    </location>
</feature>
<organism evidence="14 15">
    <name type="scientific">Rhodotorula paludigena</name>
    <dbReference type="NCBI Taxonomy" id="86838"/>
    <lineage>
        <taxon>Eukaryota</taxon>
        <taxon>Fungi</taxon>
        <taxon>Dikarya</taxon>
        <taxon>Basidiomycota</taxon>
        <taxon>Pucciniomycotina</taxon>
        <taxon>Microbotryomycetes</taxon>
        <taxon>Sporidiobolales</taxon>
        <taxon>Sporidiobolaceae</taxon>
        <taxon>Rhodotorula</taxon>
    </lineage>
</organism>
<feature type="region of interest" description="Disordered" evidence="6">
    <location>
        <begin position="564"/>
        <end position="657"/>
    </location>
</feature>
<sequence length="2175" mass="236026">MASQRRDTADSAPSSRLPSSSASSSPTETTRGAERAAEPSIDTLHAADLSAVNSPARRDLDHLSDSVLHEESAEEADDTFFGGGGGGISTSGKLPSRPRPCPTASLQPPTTSVPAGSYRRSISVTTSASAASELSTAPAPARPSAGGLHHPHSTARLSATPTASASHSRARSGGSALPTQGTLRRSVSRSGTAGEQRSTTASEAGSSGDEDAHSARSITHGHEAELADPRVGAQGKRREVVRSDDEDNEVRTEDRGEQLVRKRMRERKEARKAAPAQRLKDESQRRLSAYTQHSSTPDYSDTLGLGHPTPGPSRVRDASIARSERSNACFSIFSDGPRLPTFGPPGGGAPYSPLPFPPYPHVPHPQLGARGTSYLSSASATSRNASDTEGAGGPGSVVEEGEADEMSGTDPRMEDWRDGGADGPHEAKSDSEDGEVEHTLKDRQDAINVEHPFALPIWKLALYNYSRSIARHAESAVHASPSSAALHHLLPSNVVWTLGFGVWLLILCTVVAAVLFITPFGGSKYGRVVWELSTYLFWPFGKYVEGWTNESHGLHDGQDVDEVDENVEDADEEDEAPGYRDDEDPEAGGRTFRRGRSGTINGNSVSTHPSVHDVFRDSGLPDEPHGPRRPAAAPTERTSLRDTSHTGYGTNGGIDKVSRLSSSSSNATYIAPSLAPYDFGKDDDHGFRLCAFGRLMYWVAFHLIVAPVLLLVAAVCWGFVFTIPMAKLLWVLVHHLNKEPLALYFRSPPDYAPVAQDLATDFEAPNVHADGPSHNLGSTLVYPLRAGQPAPSLGRKRCVADERKGRLAAPHPTGQSGPAPAESSGGVESRKTRRSTRRVPPPPRPPRPAAPLALSALATVHRVVALADAAASGPTIKALAAHAQASAWDALELAQTSVRMVNEQGELAPRVHELLDRGCNTNPELVLVALTQIEKPWNAVHGELVARLLSTFLAGHRAHQLVFLRLYHVDRQFLLAALRDFCAESEVDVTRIVDIAQDFKALDHVLELHPFNLFAQHGAQLVRASLKVVGHKVQHEPRRQKLDDPPEPTTLALNAAMIAILMRVLRAATRCSGNDVELFKEIRTQYLRIHPRLTNLSRKNTDTEPSIALTAFSPETEAECDALYTRVYQQEVAVDKVVAALRQAKESDDQHHHEFFACLLHGLFDEHRFFNTHSAKELSLTACLLGDLIQFRGRLGEWSQLAHSILSIPHVVQLHPDIAATARQALAQRENGSVSGGAELGDLPGAGGALSQQQQQQQQAPQEPERLAFTAIHVEEVRRVSTDSSNRQLYEQFLEALKMPQLAKRVLYETFVKLATLLNSDKTDVVLTCFGTVSKQLLAEGYDSNCLLVAIPFVCKVLEQCATSRVFRPPNPWLMTILRLLVELYQYAKLKLNHQFEIEVLCKSPGVDLKDVEPTEILLNRRNELAAQAVARRAGSGAHHVDEHGLRAGFGGPPHHALPAVRAPGNVGCLPPILGANQPGYSLLLQANFSRAAILSRADTVSAALQNLPSLVVFNAQLPIFATNPALERLICLAIDRAVREIIAPVVERSVTIAGNLTRKLTMKDFAMEGDESKMATAAHLMVQNLAGSLALVTCKEPLRLTRPDAALPERLHLRVALEQAILVTVTENLDPGLSPAYLSRRAHREPSREEFWDTAAMAASHYSGMLPDPLRLKLGGLSPQQLQVYKDFARLRTESNRRRIVQQIPVLAARSTSPDETALVSSQKVVQLLCRGETTLARDAHVFLLDRLCAISPKVAKDEQFSNTFEALNQAVRAGKVTDAARTVLQDVQTRGSINVRGLSPGKLTSADEPGWVRLFQQSYNVEKSSVDFVVQLQKRGILKGEEISSLYFRVRAEVSIDSYIKNKAAGGTPATGIFQPVDAFARLITFMIKYHAGPTGANNDKAKVHYMTKVLSIVVLVLANSHKELGPHFQTKPFFRFFSSLLSNLAGIESHLGPAYHQILVALSHSLNTLQPVHFPGFSFSWVALMSHHLLAPKLLADPGKRDGYSAFLPPARQPPALPAPASPPGPAVGADLPSLHRHAHAAVLVDYAAAHKASGVSIVLEQYLAAKEPASFPDMVLSRLKRAPAQGQPEEVSQPPVNALVTRLCVNALQQQNARISKPRSSSSASSHQKHLIRIDGHFGFAILSLRCSPPLSTPIVHKAHINVRQCGQRTE</sequence>
<evidence type="ECO:0000259" key="12">
    <source>
        <dbReference type="Pfam" id="PF16417"/>
    </source>
</evidence>
<feature type="compositionally biased region" description="Low complexity" evidence="6">
    <location>
        <begin position="158"/>
        <end position="176"/>
    </location>
</feature>
<keyword evidence="15" id="KW-1185">Reference proteome</keyword>
<dbReference type="Pfam" id="PF12842">
    <property type="entry name" value="DUF3819"/>
    <property type="match status" value="1"/>
</dbReference>
<dbReference type="Pfam" id="PF04054">
    <property type="entry name" value="Not1"/>
    <property type="match status" value="1"/>
</dbReference>
<evidence type="ECO:0000259" key="10">
    <source>
        <dbReference type="Pfam" id="PF12842"/>
    </source>
</evidence>
<feature type="transmembrane region" description="Helical" evidence="7">
    <location>
        <begin position="695"/>
        <end position="720"/>
    </location>
</feature>
<evidence type="ECO:0000256" key="7">
    <source>
        <dbReference type="SAM" id="Phobius"/>
    </source>
</evidence>
<feature type="compositionally biased region" description="Pro residues" evidence="6">
    <location>
        <begin position="352"/>
        <end position="363"/>
    </location>
</feature>
<feature type="domain" description="CCR4-NOT transcription complex subunit 1" evidence="10">
    <location>
        <begin position="1525"/>
        <end position="1631"/>
    </location>
</feature>
<feature type="region of interest" description="Disordered" evidence="6">
    <location>
        <begin position="62"/>
        <end position="438"/>
    </location>
</feature>
<keyword evidence="7" id="KW-0472">Membrane</keyword>
<dbReference type="GO" id="GO:0060090">
    <property type="term" value="F:molecular adaptor activity"/>
    <property type="evidence" value="ECO:0007669"/>
    <property type="project" value="TreeGrafter"/>
</dbReference>
<feature type="domain" description="Inner membrane component" evidence="8">
    <location>
        <begin position="492"/>
        <end position="542"/>
    </location>
</feature>
<feature type="region of interest" description="Disordered" evidence="6">
    <location>
        <begin position="1"/>
        <end position="44"/>
    </location>
</feature>
<name>A0AAV5GWZ3_9BASI</name>
<evidence type="ECO:0000259" key="13">
    <source>
        <dbReference type="Pfam" id="PF16418"/>
    </source>
</evidence>
<evidence type="ECO:0000256" key="1">
    <source>
        <dbReference type="ARBA" id="ARBA00004123"/>
    </source>
</evidence>
<feature type="compositionally biased region" description="Low complexity" evidence="6">
    <location>
        <begin position="10"/>
        <end position="26"/>
    </location>
</feature>
<feature type="compositionally biased region" description="Basic and acidic residues" evidence="6">
    <location>
        <begin position="210"/>
        <end position="228"/>
    </location>
</feature>
<feature type="compositionally biased region" description="Basic and acidic residues" evidence="6">
    <location>
        <begin position="411"/>
        <end position="438"/>
    </location>
</feature>
<reference evidence="14 15" key="1">
    <citation type="submission" date="2021-12" db="EMBL/GenBank/DDBJ databases">
        <title>High titer production of polyol ester of fatty acids by Rhodotorula paludigena BS15 towards product separation-free biomass refinery.</title>
        <authorList>
            <person name="Mano J."/>
            <person name="Ono H."/>
            <person name="Tanaka T."/>
            <person name="Naito K."/>
            <person name="Sushida H."/>
            <person name="Ike M."/>
            <person name="Tokuyasu K."/>
            <person name="Kitaoka M."/>
        </authorList>
    </citation>
    <scope>NUCLEOTIDE SEQUENCE [LARGE SCALE GENOMIC DNA]</scope>
    <source>
        <strain evidence="14 15">BS15</strain>
    </source>
</reference>
<dbReference type="Gene3D" id="1.25.40.790">
    <property type="match status" value="1"/>
</dbReference>
<dbReference type="PANTHER" id="PTHR13162:SF8">
    <property type="entry name" value="CCR4-NOT TRANSCRIPTION COMPLEX SUBUNIT 1"/>
    <property type="match status" value="1"/>
</dbReference>
<feature type="compositionally biased region" description="Basic and acidic residues" evidence="6">
    <location>
        <begin position="236"/>
        <end position="285"/>
    </location>
</feature>
<dbReference type="Proteomes" id="UP001342314">
    <property type="component" value="Unassembled WGS sequence"/>
</dbReference>
<dbReference type="Gene3D" id="1.25.40.180">
    <property type="match status" value="1"/>
</dbReference>
<feature type="transmembrane region" description="Helical" evidence="7">
    <location>
        <begin position="494"/>
        <end position="517"/>
    </location>
</feature>
<dbReference type="EMBL" id="BQKY01000016">
    <property type="protein sequence ID" value="GJN94007.1"/>
    <property type="molecule type" value="Genomic_DNA"/>
</dbReference>
<evidence type="ECO:0000313" key="15">
    <source>
        <dbReference type="Proteomes" id="UP001342314"/>
    </source>
</evidence>
<feature type="compositionally biased region" description="Pro residues" evidence="6">
    <location>
        <begin position="839"/>
        <end position="849"/>
    </location>
</feature>
<evidence type="ECO:0000256" key="2">
    <source>
        <dbReference type="ARBA" id="ARBA00022491"/>
    </source>
</evidence>
<keyword evidence="7" id="KW-0812">Transmembrane</keyword>
<dbReference type="InterPro" id="IPR007196">
    <property type="entry name" value="CCR4-Not_Not1_C"/>
</dbReference>
<dbReference type="CDD" id="cd20710">
    <property type="entry name" value="NOT1_connector"/>
    <property type="match status" value="1"/>
</dbReference>
<dbReference type="GO" id="GO:0000288">
    <property type="term" value="P:nuclear-transcribed mRNA catabolic process, deadenylation-dependent decay"/>
    <property type="evidence" value="ECO:0007669"/>
    <property type="project" value="TreeGrafter"/>
</dbReference>
<dbReference type="InterPro" id="IPR005185">
    <property type="entry name" value="YccF"/>
</dbReference>
<dbReference type="GO" id="GO:0005634">
    <property type="term" value="C:nucleus"/>
    <property type="evidence" value="ECO:0007669"/>
    <property type="project" value="UniProtKB-SubCell"/>
</dbReference>
<evidence type="ECO:0000313" key="14">
    <source>
        <dbReference type="EMBL" id="GJN94007.1"/>
    </source>
</evidence>
<evidence type="ECO:0000259" key="9">
    <source>
        <dbReference type="Pfam" id="PF04054"/>
    </source>
</evidence>
<feature type="compositionally biased region" description="Basic and acidic residues" evidence="6">
    <location>
        <begin position="62"/>
        <end position="71"/>
    </location>
</feature>
<dbReference type="GO" id="GO:0017148">
    <property type="term" value="P:negative regulation of translation"/>
    <property type="evidence" value="ECO:0007669"/>
    <property type="project" value="InterPro"/>
</dbReference>
<feature type="compositionally biased region" description="Low complexity" evidence="6">
    <location>
        <begin position="121"/>
        <end position="139"/>
    </location>
</feature>
<dbReference type="InterPro" id="IPR032194">
    <property type="entry name" value="CNOT1_HEAT"/>
</dbReference>
<dbReference type="Gene3D" id="1.25.40.840">
    <property type="entry name" value="CCR4-NOT transcription complex subunit 1 TTP binding domain"/>
    <property type="match status" value="1"/>
</dbReference>
<protein>
    <submittedName>
        <fullName evidence="14">Uncharacterized protein</fullName>
    </submittedName>
</protein>
<keyword evidence="7" id="KW-1133">Transmembrane helix</keyword>
<feature type="domain" description="CCR4-NOT transcription complex subunit 1 CAF1-binding" evidence="11">
    <location>
        <begin position="1335"/>
        <end position="1424"/>
    </location>
</feature>
<dbReference type="Pfam" id="PF03733">
    <property type="entry name" value="YccF"/>
    <property type="match status" value="1"/>
</dbReference>
<feature type="compositionally biased region" description="Polar residues" evidence="6">
    <location>
        <begin position="104"/>
        <end position="114"/>
    </location>
</feature>
<proteinExistence type="predicted"/>
<gene>
    <name evidence="14" type="ORF">Rhopal_007070-T1</name>
</gene>
<keyword evidence="4" id="KW-0804">Transcription</keyword>
<dbReference type="Pfam" id="PF16417">
    <property type="entry name" value="CNOT1_TTP_bind"/>
    <property type="match status" value="1"/>
</dbReference>
<feature type="compositionally biased region" description="Polar residues" evidence="6">
    <location>
        <begin position="177"/>
        <end position="205"/>
    </location>
</feature>
<feature type="compositionally biased region" description="Polar residues" evidence="6">
    <location>
        <begin position="373"/>
        <end position="387"/>
    </location>
</feature>
<feature type="compositionally biased region" description="Polar residues" evidence="6">
    <location>
        <begin position="289"/>
        <end position="299"/>
    </location>
</feature>
<dbReference type="GO" id="GO:0030015">
    <property type="term" value="C:CCR4-NOT core complex"/>
    <property type="evidence" value="ECO:0007669"/>
    <property type="project" value="InterPro"/>
</dbReference>
<dbReference type="InterPro" id="IPR024557">
    <property type="entry name" value="CNOT1_dom_4"/>
</dbReference>
<dbReference type="Pfam" id="PF16415">
    <property type="entry name" value="CNOT1_CAF1_bind"/>
    <property type="match status" value="1"/>
</dbReference>
<feature type="domain" description="CCR4-NOT transcription complex subunit 1 HEAT repeat" evidence="13">
    <location>
        <begin position="943"/>
        <end position="1015"/>
    </location>
</feature>
<dbReference type="InterPro" id="IPR032193">
    <property type="entry name" value="CNOT1_TTP_bind"/>
</dbReference>
<evidence type="ECO:0000259" key="8">
    <source>
        <dbReference type="Pfam" id="PF03733"/>
    </source>
</evidence>
<keyword evidence="3" id="KW-0805">Transcription regulation</keyword>
<keyword evidence="5" id="KW-0539">Nucleus</keyword>
<feature type="region of interest" description="Disordered" evidence="6">
    <location>
        <begin position="806"/>
        <end position="850"/>
    </location>
</feature>
<dbReference type="InterPro" id="IPR032191">
    <property type="entry name" value="CNOT1_CAF1_bind"/>
</dbReference>
<dbReference type="PANTHER" id="PTHR13162">
    <property type="entry name" value="CCR4-NOT TRANSCRIPTION COMPLEX"/>
    <property type="match status" value="1"/>
</dbReference>
<comment type="caution">
    <text evidence="14">The sequence shown here is derived from an EMBL/GenBank/DDBJ whole genome shotgun (WGS) entry which is preliminary data.</text>
</comment>
<dbReference type="InterPro" id="IPR038535">
    <property type="entry name" value="CNOT1_TTP_bind_sf"/>
</dbReference>
<feature type="compositionally biased region" description="Basic and acidic residues" evidence="6">
    <location>
        <begin position="314"/>
        <end position="325"/>
    </location>
</feature>